<evidence type="ECO:0000256" key="1">
    <source>
        <dbReference type="SAM" id="MobiDB-lite"/>
    </source>
</evidence>
<name>A0A918C7K8_9DEIO</name>
<evidence type="ECO:0000256" key="2">
    <source>
        <dbReference type="SAM" id="Phobius"/>
    </source>
</evidence>
<evidence type="ECO:0000313" key="3">
    <source>
        <dbReference type="EMBL" id="GGR10535.1"/>
    </source>
</evidence>
<feature type="compositionally biased region" description="Pro residues" evidence="1">
    <location>
        <begin position="1"/>
        <end position="14"/>
    </location>
</feature>
<gene>
    <name evidence="3" type="ORF">GCM10008957_24030</name>
</gene>
<reference evidence="3" key="1">
    <citation type="journal article" date="2014" name="Int. J. Syst. Evol. Microbiol.">
        <title>Complete genome sequence of Corynebacterium casei LMG S-19264T (=DSM 44701T), isolated from a smear-ripened cheese.</title>
        <authorList>
            <consortium name="US DOE Joint Genome Institute (JGI-PGF)"/>
            <person name="Walter F."/>
            <person name="Albersmeier A."/>
            <person name="Kalinowski J."/>
            <person name="Ruckert C."/>
        </authorList>
    </citation>
    <scope>NUCLEOTIDE SEQUENCE</scope>
    <source>
        <strain evidence="3">JCM 31311</strain>
    </source>
</reference>
<dbReference type="Proteomes" id="UP000603865">
    <property type="component" value="Unassembled WGS sequence"/>
</dbReference>
<reference evidence="3" key="2">
    <citation type="submission" date="2020-09" db="EMBL/GenBank/DDBJ databases">
        <authorList>
            <person name="Sun Q."/>
            <person name="Ohkuma M."/>
        </authorList>
    </citation>
    <scope>NUCLEOTIDE SEQUENCE</scope>
    <source>
        <strain evidence="3">JCM 31311</strain>
    </source>
</reference>
<evidence type="ECO:0000313" key="4">
    <source>
        <dbReference type="Proteomes" id="UP000603865"/>
    </source>
</evidence>
<feature type="transmembrane region" description="Helical" evidence="2">
    <location>
        <begin position="63"/>
        <end position="87"/>
    </location>
</feature>
<organism evidence="3 4">
    <name type="scientific">Deinococcus ruber</name>
    <dbReference type="NCBI Taxonomy" id="1848197"/>
    <lineage>
        <taxon>Bacteria</taxon>
        <taxon>Thermotogati</taxon>
        <taxon>Deinococcota</taxon>
        <taxon>Deinococci</taxon>
        <taxon>Deinococcales</taxon>
        <taxon>Deinococcaceae</taxon>
        <taxon>Deinococcus</taxon>
    </lineage>
</organism>
<proteinExistence type="predicted"/>
<dbReference type="AlphaFoldDB" id="A0A918C7K8"/>
<protein>
    <submittedName>
        <fullName evidence="3">Uncharacterized protein</fullName>
    </submittedName>
</protein>
<feature type="region of interest" description="Disordered" evidence="1">
    <location>
        <begin position="1"/>
        <end position="35"/>
    </location>
</feature>
<sequence length="96" mass="10008">MPADPEPPQHPALPPAAALTPGDDWTTPEALPETKNTPAPLITAVGVTLAALGLVWPSVPAGVVGLVVLLAGVLMWLLEGLASWRAWVEAHPEERP</sequence>
<keyword evidence="2" id="KW-0812">Transmembrane</keyword>
<keyword evidence="2" id="KW-1133">Transmembrane helix</keyword>
<keyword evidence="4" id="KW-1185">Reference proteome</keyword>
<dbReference type="EMBL" id="BMQL01000012">
    <property type="protein sequence ID" value="GGR10535.1"/>
    <property type="molecule type" value="Genomic_DNA"/>
</dbReference>
<dbReference type="RefSeq" id="WP_189090696.1">
    <property type="nucleotide sequence ID" value="NZ_BMQL01000012.1"/>
</dbReference>
<comment type="caution">
    <text evidence="3">The sequence shown here is derived from an EMBL/GenBank/DDBJ whole genome shotgun (WGS) entry which is preliminary data.</text>
</comment>
<accession>A0A918C7K8</accession>
<keyword evidence="2" id="KW-0472">Membrane</keyword>